<keyword evidence="7" id="KW-1185">Reference proteome</keyword>
<dbReference type="InterPro" id="IPR008979">
    <property type="entry name" value="Galactose-bd-like_sf"/>
</dbReference>
<dbReference type="PANTHER" id="PTHR46769">
    <property type="entry name" value="POLYCYSTIC KIDNEY AND HEPATIC DISEASE 1 (AUTOSOMAL RECESSIVE)-LIKE 1"/>
    <property type="match status" value="1"/>
</dbReference>
<dbReference type="SUPFAM" id="SSF56988">
    <property type="entry name" value="Anthrax protective antigen"/>
    <property type="match status" value="1"/>
</dbReference>
<dbReference type="InterPro" id="IPR052387">
    <property type="entry name" value="Fibrocystin"/>
</dbReference>
<evidence type="ECO:0000313" key="7">
    <source>
        <dbReference type="Proteomes" id="UP001163046"/>
    </source>
</evidence>
<dbReference type="GO" id="GO:0046872">
    <property type="term" value="F:metal ion binding"/>
    <property type="evidence" value="ECO:0007669"/>
    <property type="project" value="UniProtKB-KW"/>
</dbReference>
<proteinExistence type="predicted"/>
<dbReference type="SMART" id="SM00607">
    <property type="entry name" value="FTP"/>
    <property type="match status" value="1"/>
</dbReference>
<reference evidence="6" key="1">
    <citation type="submission" date="2023-01" db="EMBL/GenBank/DDBJ databases">
        <title>Genome assembly of the deep-sea coral Lophelia pertusa.</title>
        <authorList>
            <person name="Herrera S."/>
            <person name="Cordes E."/>
        </authorList>
    </citation>
    <scope>NUCLEOTIDE SEQUENCE</scope>
    <source>
        <strain evidence="6">USNM1676648</strain>
        <tissue evidence="6">Polyp</tissue>
    </source>
</reference>
<dbReference type="OrthoDB" id="5990060at2759"/>
<keyword evidence="2" id="KW-0732">Signal</keyword>
<dbReference type="Gene3D" id="2.60.120.260">
    <property type="entry name" value="Galactose-binding domain-like"/>
    <property type="match status" value="1"/>
</dbReference>
<dbReference type="PANTHER" id="PTHR46769:SF2">
    <property type="entry name" value="FIBROCYSTIN-L ISOFORM 2 PRECURSOR-RELATED"/>
    <property type="match status" value="1"/>
</dbReference>
<dbReference type="InterPro" id="IPR013320">
    <property type="entry name" value="ConA-like_dom_sf"/>
</dbReference>
<comment type="caution">
    <text evidence="6">The sequence shown here is derived from an EMBL/GenBank/DDBJ whole genome shotgun (WGS) entry which is preliminary data.</text>
</comment>
<evidence type="ECO:0000256" key="1">
    <source>
        <dbReference type="ARBA" id="ARBA00022723"/>
    </source>
</evidence>
<organism evidence="6 7">
    <name type="scientific">Desmophyllum pertusum</name>
    <dbReference type="NCBI Taxonomy" id="174260"/>
    <lineage>
        <taxon>Eukaryota</taxon>
        <taxon>Metazoa</taxon>
        <taxon>Cnidaria</taxon>
        <taxon>Anthozoa</taxon>
        <taxon>Hexacorallia</taxon>
        <taxon>Scleractinia</taxon>
        <taxon>Caryophylliina</taxon>
        <taxon>Caryophylliidae</taxon>
        <taxon>Desmophyllum</taxon>
    </lineage>
</organism>
<evidence type="ECO:0000256" key="3">
    <source>
        <dbReference type="ARBA" id="ARBA00022837"/>
    </source>
</evidence>
<dbReference type="Pfam" id="PF22633">
    <property type="entry name" value="F5_F8_type_C_2"/>
    <property type="match status" value="1"/>
</dbReference>
<keyword evidence="4" id="KW-1015">Disulfide bond</keyword>
<keyword evidence="3" id="KW-0106">Calcium</keyword>
<dbReference type="Gene3D" id="2.60.120.200">
    <property type="match status" value="1"/>
</dbReference>
<dbReference type="AlphaFoldDB" id="A0A9W9ZFY5"/>
<evidence type="ECO:0000256" key="2">
    <source>
        <dbReference type="ARBA" id="ARBA00022729"/>
    </source>
</evidence>
<name>A0A9W9ZFY5_9CNID</name>
<dbReference type="EMBL" id="MU826352">
    <property type="protein sequence ID" value="KAJ7380781.1"/>
    <property type="molecule type" value="Genomic_DNA"/>
</dbReference>
<gene>
    <name evidence="6" type="primary">PI16_1</name>
    <name evidence="6" type="ORF">OS493_007161</name>
</gene>
<sequence length="595" mass="68028">MTQYISLTIYKLPQPHPAQFFNSYYAIKLLKTDCFMFCLSVNSLSHQSLTQSSSVLLPNHPFLAIDRSYNTCFRSQKESKPWWQVTLEKPLYVETVQIFNKIDCCPRDNGMINVTVSTSQTGLDSTCTESMAYGRKAQDNKVHCSPPARGSYVTVTLIGDNVTLVICQVVMRTIESSGDAHGVLREGWYNVNYKSKKAPTVGEHPAFKRSAKSRIILRDFDAPVDIAERYIQRLTSYLQVPESGNYTFYVSCDNVCELWKYDVNENGIDEDSNKAEESVTKQPIIIVKKWTKYLQWNRYPEQMSQPIFLDKCRIYRMVVFMGEGEGGDHLSVGMRKPSGEYERPIPGKRLFWTNPVDSAFNLSCVNISFTATFNTDRQPENFTVKVSYSFVNNSEKIANERVLGDIHLQATVLKECDFESGYCGWTSLGEKDKWKFSKYTNIIKYQGFFAYIDGSYKAQLESPLLPWEPFHQSVGLCLRFNYIMPVQTKSTLERKEKPIIFEGEGFLGNEMNVAIDDVIATTENCSLRPYFAEPVTISLNVTMVNASRRICCVMATLRVNMVQTRRIANVLPTCLPARGEMPPINLCVRRHKRLF</sequence>
<evidence type="ECO:0000259" key="5">
    <source>
        <dbReference type="PROSITE" id="PS51820"/>
    </source>
</evidence>
<protein>
    <submittedName>
        <fullName evidence="6">Peptidase inhibitor 16</fullName>
    </submittedName>
</protein>
<dbReference type="PROSITE" id="PS51820">
    <property type="entry name" value="PA14"/>
    <property type="match status" value="1"/>
</dbReference>
<dbReference type="SUPFAM" id="SSF49785">
    <property type="entry name" value="Galactose-binding domain-like"/>
    <property type="match status" value="1"/>
</dbReference>
<keyword evidence="1" id="KW-0479">Metal-binding</keyword>
<accession>A0A9W9ZFY5</accession>
<feature type="domain" description="PA14" evidence="5">
    <location>
        <begin position="178"/>
        <end position="348"/>
    </location>
</feature>
<dbReference type="Proteomes" id="UP001163046">
    <property type="component" value="Unassembled WGS sequence"/>
</dbReference>
<dbReference type="InterPro" id="IPR037524">
    <property type="entry name" value="PA14/GLEYA"/>
</dbReference>
<dbReference type="InterPro" id="IPR006585">
    <property type="entry name" value="FTP1"/>
</dbReference>
<evidence type="ECO:0000313" key="6">
    <source>
        <dbReference type="EMBL" id="KAJ7380781.1"/>
    </source>
</evidence>
<evidence type="ECO:0000256" key="4">
    <source>
        <dbReference type="ARBA" id="ARBA00023157"/>
    </source>
</evidence>
<dbReference type="SUPFAM" id="SSF49899">
    <property type="entry name" value="Concanavalin A-like lectins/glucanases"/>
    <property type="match status" value="1"/>
</dbReference>